<gene>
    <name evidence="1" type="ORF">AMECASPLE_011902</name>
</gene>
<dbReference type="Proteomes" id="UP001469553">
    <property type="component" value="Unassembled WGS sequence"/>
</dbReference>
<keyword evidence="2" id="KW-1185">Reference proteome</keyword>
<accession>A0ABV0YPB1</accession>
<sequence>MSREMGLPLDAESHLDISLYLAPMMTWIVLSVREMLHHWQQWAQPTYSDLFLNPLIHFPYKCGTMCYTAKSPNNLQWEVFDRLPILLVFPLAKHVEDLIFIIATLQL</sequence>
<comment type="caution">
    <text evidence="1">The sequence shown here is derived from an EMBL/GenBank/DDBJ whole genome shotgun (WGS) entry which is preliminary data.</text>
</comment>
<proteinExistence type="predicted"/>
<name>A0ABV0YPB1_9TELE</name>
<reference evidence="1 2" key="1">
    <citation type="submission" date="2021-06" db="EMBL/GenBank/DDBJ databases">
        <authorList>
            <person name="Palmer J.M."/>
        </authorList>
    </citation>
    <scope>NUCLEOTIDE SEQUENCE [LARGE SCALE GENOMIC DNA]</scope>
    <source>
        <strain evidence="1 2">AS_MEX2019</strain>
        <tissue evidence="1">Muscle</tissue>
    </source>
</reference>
<evidence type="ECO:0000313" key="2">
    <source>
        <dbReference type="Proteomes" id="UP001469553"/>
    </source>
</evidence>
<dbReference type="EMBL" id="JAHRIP010038350">
    <property type="protein sequence ID" value="MEQ2295235.1"/>
    <property type="molecule type" value="Genomic_DNA"/>
</dbReference>
<evidence type="ECO:0000313" key="1">
    <source>
        <dbReference type="EMBL" id="MEQ2295235.1"/>
    </source>
</evidence>
<protein>
    <submittedName>
        <fullName evidence="1">Uncharacterized protein</fullName>
    </submittedName>
</protein>
<organism evidence="1 2">
    <name type="scientific">Ameca splendens</name>
    <dbReference type="NCBI Taxonomy" id="208324"/>
    <lineage>
        <taxon>Eukaryota</taxon>
        <taxon>Metazoa</taxon>
        <taxon>Chordata</taxon>
        <taxon>Craniata</taxon>
        <taxon>Vertebrata</taxon>
        <taxon>Euteleostomi</taxon>
        <taxon>Actinopterygii</taxon>
        <taxon>Neopterygii</taxon>
        <taxon>Teleostei</taxon>
        <taxon>Neoteleostei</taxon>
        <taxon>Acanthomorphata</taxon>
        <taxon>Ovalentaria</taxon>
        <taxon>Atherinomorphae</taxon>
        <taxon>Cyprinodontiformes</taxon>
        <taxon>Goodeidae</taxon>
        <taxon>Ameca</taxon>
    </lineage>
</organism>